<dbReference type="PANTHER" id="PTHR39158">
    <property type="entry name" value="OS08G0560600 PROTEIN"/>
    <property type="match status" value="1"/>
</dbReference>
<accession>S7UJG8</accession>
<feature type="domain" description="DnaJ homologue subfamily C member 28 conserved" evidence="1">
    <location>
        <begin position="8"/>
        <end position="75"/>
    </location>
</feature>
<organism evidence="2 3">
    <name type="scientific">Desulfococcus multivorans DSM 2059</name>
    <dbReference type="NCBI Taxonomy" id="1121405"/>
    <lineage>
        <taxon>Bacteria</taxon>
        <taxon>Pseudomonadati</taxon>
        <taxon>Thermodesulfobacteriota</taxon>
        <taxon>Desulfobacteria</taxon>
        <taxon>Desulfobacterales</taxon>
        <taxon>Desulfococcaceae</taxon>
        <taxon>Desulfococcus</taxon>
    </lineage>
</organism>
<evidence type="ECO:0000313" key="2">
    <source>
        <dbReference type="EMBL" id="EPR32458.1"/>
    </source>
</evidence>
<proteinExistence type="predicted"/>
<name>S7UJG8_DESML</name>
<dbReference type="InterPro" id="IPR018961">
    <property type="entry name" value="DnaJ_homolog_subfam-C_membr-28"/>
</dbReference>
<dbReference type="RefSeq" id="WP_020878843.1">
    <property type="nucleotide sequence ID" value="NZ_ATHJ01000144.1"/>
</dbReference>
<gene>
    <name evidence="2" type="ORF">dsmv_3675</name>
</gene>
<dbReference type="PANTHER" id="PTHR39158:SF1">
    <property type="entry name" value="DNAJ HOMOLOG SUBFAMILY C MEMBER 28"/>
    <property type="match status" value="1"/>
</dbReference>
<evidence type="ECO:0000313" key="3">
    <source>
        <dbReference type="Proteomes" id="UP000014977"/>
    </source>
</evidence>
<dbReference type="Proteomes" id="UP000014977">
    <property type="component" value="Unassembled WGS sequence"/>
</dbReference>
<dbReference type="InterPro" id="IPR052573">
    <property type="entry name" value="DnaJ_C_subfamily_28"/>
</dbReference>
<evidence type="ECO:0000259" key="1">
    <source>
        <dbReference type="Pfam" id="PF09350"/>
    </source>
</evidence>
<dbReference type="Pfam" id="PF09350">
    <property type="entry name" value="DJC28_CD"/>
    <property type="match status" value="1"/>
</dbReference>
<dbReference type="OrthoDB" id="9798476at2"/>
<reference evidence="2 3" key="1">
    <citation type="journal article" date="2013" name="Genome Announc.">
        <title>Draft genome sequences for three mercury-methylating, sulfate-reducing bacteria.</title>
        <authorList>
            <person name="Brown S.D."/>
            <person name="Hurt R.A.Jr."/>
            <person name="Gilmour C.C."/>
            <person name="Elias D.A."/>
        </authorList>
    </citation>
    <scope>NUCLEOTIDE SEQUENCE [LARGE SCALE GENOMIC DNA]</scope>
    <source>
        <strain evidence="2 3">DSM 2059</strain>
    </source>
</reference>
<dbReference type="AlphaFoldDB" id="S7UJG8"/>
<sequence>MLTGFEKIIEERIRAAQLKGDFDNLPGSGKPLVFENDGHIPEELRLAHKILKNADCLPPEIELKKEILKTEDLLAGMADTAEKYHVMKKLNFLIMKLNAMRNSNVVFEVPQKYLGKVADQITTRHVPPKNNPD</sequence>
<dbReference type="STRING" id="897.B2D07_18710"/>
<comment type="caution">
    <text evidence="2">The sequence shown here is derived from an EMBL/GenBank/DDBJ whole genome shotgun (WGS) entry which is preliminary data.</text>
</comment>
<keyword evidence="3" id="KW-1185">Reference proteome</keyword>
<dbReference type="EMBL" id="ATHJ01000144">
    <property type="protein sequence ID" value="EPR32458.1"/>
    <property type="molecule type" value="Genomic_DNA"/>
</dbReference>
<dbReference type="eggNOG" id="ENOG5032TNY">
    <property type="taxonomic scope" value="Bacteria"/>
</dbReference>
<protein>
    <submittedName>
        <fullName evidence="2">DnaJ-like, subfamily C, domain-containing protein</fullName>
    </submittedName>
</protein>